<reference evidence="1 2" key="2">
    <citation type="submission" date="2020-03" db="EMBL/GenBank/DDBJ databases">
        <authorList>
            <person name="Ichikawa N."/>
            <person name="Kimura A."/>
            <person name="Kitahashi Y."/>
            <person name="Uohara A."/>
        </authorList>
    </citation>
    <scope>NUCLEOTIDE SEQUENCE [LARGE SCALE GENOMIC DNA]</scope>
    <source>
        <strain evidence="1 2">NBRC 108638</strain>
    </source>
</reference>
<dbReference type="EMBL" id="BLPG01000001">
    <property type="protein sequence ID" value="GFJ94554.1"/>
    <property type="molecule type" value="Genomic_DNA"/>
</dbReference>
<keyword evidence="2" id="KW-1185">Reference proteome</keyword>
<dbReference type="Proteomes" id="UP000482960">
    <property type="component" value="Unassembled WGS sequence"/>
</dbReference>
<comment type="caution">
    <text evidence="1">The sequence shown here is derived from an EMBL/GenBank/DDBJ whole genome shotgun (WGS) entry which is preliminary data.</text>
</comment>
<proteinExistence type="predicted"/>
<evidence type="ECO:0000313" key="1">
    <source>
        <dbReference type="EMBL" id="GFJ94554.1"/>
    </source>
</evidence>
<dbReference type="AlphaFoldDB" id="A0A6V8LE24"/>
<reference evidence="1 2" key="1">
    <citation type="submission" date="2020-03" db="EMBL/GenBank/DDBJ databases">
        <title>Whole genome shotgun sequence of Phytohabitans rumicis NBRC 108638.</title>
        <authorList>
            <person name="Komaki H."/>
            <person name="Tamura T."/>
        </authorList>
    </citation>
    <scope>NUCLEOTIDE SEQUENCE [LARGE SCALE GENOMIC DNA]</scope>
    <source>
        <strain evidence="1 2">NBRC 108638</strain>
    </source>
</reference>
<name>A0A6V8LE24_9ACTN</name>
<evidence type="ECO:0000313" key="2">
    <source>
        <dbReference type="Proteomes" id="UP000482960"/>
    </source>
</evidence>
<accession>A0A6V8LE24</accession>
<protein>
    <submittedName>
        <fullName evidence="1">Uncharacterized protein</fullName>
    </submittedName>
</protein>
<gene>
    <name evidence="1" type="ORF">Prum_081960</name>
</gene>
<organism evidence="1 2">
    <name type="scientific">Phytohabitans rumicis</name>
    <dbReference type="NCBI Taxonomy" id="1076125"/>
    <lineage>
        <taxon>Bacteria</taxon>
        <taxon>Bacillati</taxon>
        <taxon>Actinomycetota</taxon>
        <taxon>Actinomycetes</taxon>
        <taxon>Micromonosporales</taxon>
        <taxon>Micromonosporaceae</taxon>
    </lineage>
</organism>
<sequence>MFDGGADLRRDCGEQLPLGGQFLDTVAKVEGDGRVTSALDMDLIPLTTRPWGRPHTRYVVNRGALLTSAAAQRVLFQSCGASRDGRGLDRRAPASVTWGKRGYGLLKPSV</sequence>